<feature type="compositionally biased region" description="Basic and acidic residues" evidence="1">
    <location>
        <begin position="90"/>
        <end position="105"/>
    </location>
</feature>
<accession>A0AAW0BPB4</accession>
<gene>
    <name evidence="2" type="ORF">R3P38DRAFT_2777027</name>
</gene>
<sequence length="275" mass="31904">MTWLSRLCTWLQESHAIEWFDTEVEPLTRPMPRRRAQLRSTKPCAMMKARAWEFLVSELKRTALKMREPPADITLRQRFMRLLPADVHNELIRRPGNDEERRQSSRVESPPQGDHREIHDEEYWKEFCEKQNKAGPNSASAAPRPNKTCFGCGLVGHIASDPSPVIPTMKMRDEEVLSDGDDSDAGHWRRWVMGRRSVRRRRPTRRLSPPIMKPQVPHQDDRELEAHEADPHDAPDLADLIDNATPTEVRVGAMQYFAMRIDNEDLATRDDNSWG</sequence>
<protein>
    <submittedName>
        <fullName evidence="2">Uncharacterized protein</fullName>
    </submittedName>
</protein>
<dbReference type="Proteomes" id="UP001362999">
    <property type="component" value="Unassembled WGS sequence"/>
</dbReference>
<feature type="region of interest" description="Disordered" evidence="1">
    <location>
        <begin position="199"/>
        <end position="239"/>
    </location>
</feature>
<feature type="compositionally biased region" description="Basic and acidic residues" evidence="1">
    <location>
        <begin position="218"/>
        <end position="235"/>
    </location>
</feature>
<dbReference type="EMBL" id="JAWWNJ010000029">
    <property type="protein sequence ID" value="KAK7027873.1"/>
    <property type="molecule type" value="Genomic_DNA"/>
</dbReference>
<organism evidence="2 3">
    <name type="scientific">Favolaschia claudopus</name>
    <dbReference type="NCBI Taxonomy" id="2862362"/>
    <lineage>
        <taxon>Eukaryota</taxon>
        <taxon>Fungi</taxon>
        <taxon>Dikarya</taxon>
        <taxon>Basidiomycota</taxon>
        <taxon>Agaricomycotina</taxon>
        <taxon>Agaricomycetes</taxon>
        <taxon>Agaricomycetidae</taxon>
        <taxon>Agaricales</taxon>
        <taxon>Marasmiineae</taxon>
        <taxon>Mycenaceae</taxon>
        <taxon>Favolaschia</taxon>
    </lineage>
</organism>
<comment type="caution">
    <text evidence="2">The sequence shown here is derived from an EMBL/GenBank/DDBJ whole genome shotgun (WGS) entry which is preliminary data.</text>
</comment>
<dbReference type="AlphaFoldDB" id="A0AAW0BPB4"/>
<keyword evidence="3" id="KW-1185">Reference proteome</keyword>
<evidence type="ECO:0000256" key="1">
    <source>
        <dbReference type="SAM" id="MobiDB-lite"/>
    </source>
</evidence>
<reference evidence="2 3" key="1">
    <citation type="journal article" date="2024" name="J Genomics">
        <title>Draft genome sequencing and assembly of Favolaschia claudopus CIRM-BRFM 2984 isolated from oak limbs.</title>
        <authorList>
            <person name="Navarro D."/>
            <person name="Drula E."/>
            <person name="Chaduli D."/>
            <person name="Cazenave R."/>
            <person name="Ahrendt S."/>
            <person name="Wang J."/>
            <person name="Lipzen A."/>
            <person name="Daum C."/>
            <person name="Barry K."/>
            <person name="Grigoriev I.V."/>
            <person name="Favel A."/>
            <person name="Rosso M.N."/>
            <person name="Martin F."/>
        </authorList>
    </citation>
    <scope>NUCLEOTIDE SEQUENCE [LARGE SCALE GENOMIC DNA]</scope>
    <source>
        <strain evidence="2 3">CIRM-BRFM 2984</strain>
    </source>
</reference>
<evidence type="ECO:0000313" key="3">
    <source>
        <dbReference type="Proteomes" id="UP001362999"/>
    </source>
</evidence>
<name>A0AAW0BPB4_9AGAR</name>
<proteinExistence type="predicted"/>
<evidence type="ECO:0000313" key="2">
    <source>
        <dbReference type="EMBL" id="KAK7027873.1"/>
    </source>
</evidence>
<feature type="region of interest" description="Disordered" evidence="1">
    <location>
        <begin position="90"/>
        <end position="118"/>
    </location>
</feature>